<sequence>MRNLRPIGGCAGRSINFIRTKMKSCHVFYLIYTLSLLLGLICMIIVTTWSKVYRGGFAWDGSAKMFNWHPVCMVTGLVVLYGNAILVYRLPFTQSRSKLLVKLVHATLNLGAFSLAIIGLVAAFGFHNKMHIPNLYSMHSWVGFAAIILFGFQWLLGFLTFLLPCTPLWLRAAYKDLHAFFGLCILVMAIVASLSGINEKLIFVLNAPNSTSPYKNLPPEACLANVLGVILLCFSMTVAWMLLKRDWQRPNARESVLGDATEPLLTED</sequence>
<dbReference type="GO" id="GO:0140571">
    <property type="term" value="F:transmembrane ascorbate ferrireductase activity"/>
    <property type="evidence" value="ECO:0007669"/>
    <property type="project" value="UniProtKB-EC"/>
</dbReference>
<reference evidence="26 27" key="1">
    <citation type="journal article" date="2018" name="Nat. Ecol. Evol.">
        <title>Shark genomes provide insights into elasmobranch evolution and the origin of vertebrates.</title>
        <authorList>
            <person name="Hara Y"/>
            <person name="Yamaguchi K"/>
            <person name="Onimaru K"/>
            <person name="Kadota M"/>
            <person name="Koyanagi M"/>
            <person name="Keeley SD"/>
            <person name="Tatsumi K"/>
            <person name="Tanaka K"/>
            <person name="Motone F"/>
            <person name="Kageyama Y"/>
            <person name="Nozu R"/>
            <person name="Adachi N"/>
            <person name="Nishimura O"/>
            <person name="Nakagawa R"/>
            <person name="Tanegashima C"/>
            <person name="Kiyatake I"/>
            <person name="Matsumoto R"/>
            <person name="Murakumo K"/>
            <person name="Nishida K"/>
            <person name="Terakita A"/>
            <person name="Kuratani S"/>
            <person name="Sato K"/>
            <person name="Hyodo S Kuraku.S."/>
        </authorList>
    </citation>
    <scope>NUCLEOTIDE SEQUENCE [LARGE SCALE GENOMIC DNA]</scope>
</reference>
<comment type="cofactor">
    <cofactor evidence="1">
        <name>heme b</name>
        <dbReference type="ChEBI" id="CHEBI:60344"/>
    </cofactor>
</comment>
<evidence type="ECO:0000256" key="4">
    <source>
        <dbReference type="ARBA" id="ARBA00011738"/>
    </source>
</evidence>
<evidence type="ECO:0000256" key="14">
    <source>
        <dbReference type="ARBA" id="ARBA00023004"/>
    </source>
</evidence>
<evidence type="ECO:0000256" key="17">
    <source>
        <dbReference type="ARBA" id="ARBA00023228"/>
    </source>
</evidence>
<dbReference type="PANTHER" id="PTHR10106">
    <property type="entry name" value="CYTOCHROME B561-RELATED"/>
    <property type="match status" value="1"/>
</dbReference>
<comment type="caution">
    <text evidence="26">The sequence shown here is derived from an EMBL/GenBank/DDBJ whole genome shotgun (WGS) entry which is preliminary data.</text>
</comment>
<proteinExistence type="predicted"/>
<evidence type="ECO:0000256" key="23">
    <source>
        <dbReference type="ARBA" id="ARBA00048457"/>
    </source>
</evidence>
<comment type="subunit">
    <text evidence="4">Homodimer.</text>
</comment>
<organism evidence="26 27">
    <name type="scientific">Chiloscyllium punctatum</name>
    <name type="common">Brownbanded bambooshark</name>
    <name type="synonym">Hemiscyllium punctatum</name>
    <dbReference type="NCBI Taxonomy" id="137246"/>
    <lineage>
        <taxon>Eukaryota</taxon>
        <taxon>Metazoa</taxon>
        <taxon>Chordata</taxon>
        <taxon>Craniata</taxon>
        <taxon>Vertebrata</taxon>
        <taxon>Chondrichthyes</taxon>
        <taxon>Elasmobranchii</taxon>
        <taxon>Galeomorphii</taxon>
        <taxon>Galeoidea</taxon>
        <taxon>Orectolobiformes</taxon>
        <taxon>Hemiscylliidae</taxon>
        <taxon>Chiloscyllium</taxon>
    </lineage>
</organism>
<evidence type="ECO:0000256" key="5">
    <source>
        <dbReference type="ARBA" id="ARBA00022448"/>
    </source>
</evidence>
<evidence type="ECO:0000256" key="12">
    <source>
        <dbReference type="ARBA" id="ARBA00022989"/>
    </source>
</evidence>
<evidence type="ECO:0000256" key="21">
    <source>
        <dbReference type="ARBA" id="ARBA00042571"/>
    </source>
</evidence>
<keyword evidence="12 24" id="KW-1133">Transmembrane helix</keyword>
<evidence type="ECO:0000256" key="13">
    <source>
        <dbReference type="ARBA" id="ARBA00023002"/>
    </source>
</evidence>
<keyword evidence="6" id="KW-0349">Heme</keyword>
<name>A0A401SKL5_CHIPU</name>
<keyword evidence="10" id="KW-1278">Translocase</keyword>
<dbReference type="Gene3D" id="1.20.120.1770">
    <property type="match status" value="1"/>
</dbReference>
<feature type="transmembrane region" description="Helical" evidence="24">
    <location>
        <begin position="217"/>
        <end position="243"/>
    </location>
</feature>
<dbReference type="OrthoDB" id="907479at2759"/>
<evidence type="ECO:0000256" key="11">
    <source>
        <dbReference type="ARBA" id="ARBA00022982"/>
    </source>
</evidence>
<dbReference type="SMART" id="SM00665">
    <property type="entry name" value="B561"/>
    <property type="match status" value="1"/>
</dbReference>
<dbReference type="EMBL" id="BEZZ01000332">
    <property type="protein sequence ID" value="GCC30935.1"/>
    <property type="molecule type" value="Genomic_DNA"/>
</dbReference>
<feature type="transmembrane region" description="Helical" evidence="24">
    <location>
        <begin position="138"/>
        <end position="165"/>
    </location>
</feature>
<evidence type="ECO:0000256" key="15">
    <source>
        <dbReference type="ARBA" id="ARBA00023136"/>
    </source>
</evidence>
<evidence type="ECO:0000256" key="7">
    <source>
        <dbReference type="ARBA" id="ARBA00022692"/>
    </source>
</evidence>
<evidence type="ECO:0000313" key="26">
    <source>
        <dbReference type="EMBL" id="GCC30935.1"/>
    </source>
</evidence>
<keyword evidence="5" id="KW-0813">Transport</keyword>
<keyword evidence="17" id="KW-0458">Lysosome</keyword>
<feature type="transmembrane region" description="Helical" evidence="24">
    <location>
        <begin position="27"/>
        <end position="48"/>
    </location>
</feature>
<evidence type="ECO:0000256" key="2">
    <source>
        <dbReference type="ARBA" id="ARBA00004107"/>
    </source>
</evidence>
<feature type="domain" description="Cytochrome b561" evidence="25">
    <location>
        <begin position="34"/>
        <end position="243"/>
    </location>
</feature>
<evidence type="ECO:0000256" key="9">
    <source>
        <dbReference type="ARBA" id="ARBA00022753"/>
    </source>
</evidence>
<dbReference type="EC" id="7.2.1.3" evidence="18"/>
<keyword evidence="15 24" id="KW-0472">Membrane</keyword>
<keyword evidence="27" id="KW-1185">Reference proteome</keyword>
<evidence type="ECO:0000313" key="27">
    <source>
        <dbReference type="Proteomes" id="UP000287033"/>
    </source>
</evidence>
<evidence type="ECO:0000256" key="18">
    <source>
        <dbReference type="ARBA" id="ARBA00024225"/>
    </source>
</evidence>
<keyword evidence="14" id="KW-0408">Iron</keyword>
<dbReference type="PROSITE" id="PS50939">
    <property type="entry name" value="CYTOCHROME_B561"/>
    <property type="match status" value="1"/>
</dbReference>
<dbReference type="GO" id="GO:0046872">
    <property type="term" value="F:metal ion binding"/>
    <property type="evidence" value="ECO:0007669"/>
    <property type="project" value="UniProtKB-KW"/>
</dbReference>
<keyword evidence="16" id="KW-0325">Glycoprotein</keyword>
<evidence type="ECO:0000256" key="16">
    <source>
        <dbReference type="ARBA" id="ARBA00023180"/>
    </source>
</evidence>
<feature type="transmembrane region" description="Helical" evidence="24">
    <location>
        <begin position="177"/>
        <end position="197"/>
    </location>
</feature>
<dbReference type="Pfam" id="PF03188">
    <property type="entry name" value="Cytochrom_B561"/>
    <property type="match status" value="1"/>
</dbReference>
<dbReference type="OMA" id="LSTIYWM"/>
<accession>A0A401SKL5</accession>
<dbReference type="GO" id="GO:0031902">
    <property type="term" value="C:late endosome membrane"/>
    <property type="evidence" value="ECO:0007669"/>
    <property type="project" value="UniProtKB-SubCell"/>
</dbReference>
<keyword evidence="8" id="KW-0479">Metal-binding</keyword>
<dbReference type="STRING" id="137246.A0A401SKL5"/>
<feature type="transmembrane region" description="Helical" evidence="24">
    <location>
        <begin position="100"/>
        <end position="126"/>
    </location>
</feature>
<gene>
    <name evidence="26" type="ORF">chiPu_0009389</name>
</gene>
<evidence type="ECO:0000256" key="3">
    <source>
        <dbReference type="ARBA" id="ARBA00004155"/>
    </source>
</evidence>
<keyword evidence="9" id="KW-0967">Endosome</keyword>
<dbReference type="InterPro" id="IPR043205">
    <property type="entry name" value="CYB561/CYBRD1-like"/>
</dbReference>
<dbReference type="Proteomes" id="UP000287033">
    <property type="component" value="Unassembled WGS sequence"/>
</dbReference>
<dbReference type="PANTHER" id="PTHR10106:SF38">
    <property type="entry name" value="LYSOSOMAL MEMBRANE ASCORBATE-DEPENDENT FERRIREDUCTASE CYB561A3"/>
    <property type="match status" value="1"/>
</dbReference>
<dbReference type="AlphaFoldDB" id="A0A401SKL5"/>
<keyword evidence="11" id="KW-0249">Electron transport</keyword>
<dbReference type="GO" id="GO:0005765">
    <property type="term" value="C:lysosomal membrane"/>
    <property type="evidence" value="ECO:0007669"/>
    <property type="project" value="UniProtKB-SubCell"/>
</dbReference>
<evidence type="ECO:0000256" key="1">
    <source>
        <dbReference type="ARBA" id="ARBA00001970"/>
    </source>
</evidence>
<evidence type="ECO:0000256" key="6">
    <source>
        <dbReference type="ARBA" id="ARBA00022617"/>
    </source>
</evidence>
<evidence type="ECO:0000256" key="22">
    <source>
        <dbReference type="ARBA" id="ARBA00046132"/>
    </source>
</evidence>
<evidence type="ECO:0000259" key="25">
    <source>
        <dbReference type="PROSITE" id="PS50939"/>
    </source>
</evidence>
<dbReference type="FunFam" id="1.20.120.1770:FF:000001">
    <property type="entry name" value="Cytochrome b reductase 1"/>
    <property type="match status" value="1"/>
</dbReference>
<evidence type="ECO:0000256" key="24">
    <source>
        <dbReference type="SAM" id="Phobius"/>
    </source>
</evidence>
<evidence type="ECO:0000256" key="19">
    <source>
        <dbReference type="ARBA" id="ARBA00040498"/>
    </source>
</evidence>
<protein>
    <recommendedName>
        <fullName evidence="19">Lysosomal membrane ascorbate-dependent ferrireductase CYB561A3</fullName>
        <ecNumber evidence="18">7.2.1.3</ecNumber>
    </recommendedName>
    <alternativeName>
        <fullName evidence="21">Cytochrome b ascorbate-dependent protein 3</fullName>
    </alternativeName>
    <alternativeName>
        <fullName evidence="20">Lysosomal cytochrome b</fullName>
    </alternativeName>
</protein>
<evidence type="ECO:0000256" key="8">
    <source>
        <dbReference type="ARBA" id="ARBA00022723"/>
    </source>
</evidence>
<keyword evidence="7 24" id="KW-0812">Transmembrane</keyword>
<feature type="transmembrane region" description="Helical" evidence="24">
    <location>
        <begin position="68"/>
        <end position="88"/>
    </location>
</feature>
<evidence type="ECO:0000256" key="10">
    <source>
        <dbReference type="ARBA" id="ARBA00022967"/>
    </source>
</evidence>
<comment type="catalytic activity">
    <reaction evidence="23">
        <text>Fe(3+)(out) + L-ascorbate(in) = monodehydro-L-ascorbate radical(in) + Fe(2+)(out) + H(+)</text>
        <dbReference type="Rhea" id="RHEA:30403"/>
        <dbReference type="ChEBI" id="CHEBI:15378"/>
        <dbReference type="ChEBI" id="CHEBI:29033"/>
        <dbReference type="ChEBI" id="CHEBI:29034"/>
        <dbReference type="ChEBI" id="CHEBI:38290"/>
        <dbReference type="ChEBI" id="CHEBI:59513"/>
        <dbReference type="EC" id="7.2.1.3"/>
    </reaction>
    <physiologicalReaction direction="left-to-right" evidence="23">
        <dbReference type="Rhea" id="RHEA:30404"/>
    </physiologicalReaction>
</comment>
<dbReference type="InterPro" id="IPR006593">
    <property type="entry name" value="Cyt_b561/ferric_Rdtase_TM"/>
</dbReference>
<keyword evidence="13" id="KW-0560">Oxidoreductase</keyword>
<evidence type="ECO:0000256" key="20">
    <source>
        <dbReference type="ARBA" id="ARBA00042550"/>
    </source>
</evidence>
<comment type="subcellular location">
    <subcellularLocation>
        <location evidence="2">Late endosome membrane</location>
        <topology evidence="2">Multi-pass membrane protein</topology>
    </subcellularLocation>
    <subcellularLocation>
        <location evidence="3">Lysosome membrane</location>
        <topology evidence="3">Multi-pass membrane protein</topology>
    </subcellularLocation>
</comment>
<comment type="function">
    <text evidence="22">Transmembrane reductase that uses ascorbate as an electron donor in the cytoplasm and transfers electrons across membranes to reduce iron cations Fe(3+) into Fe(2+) in the lumen of the late endosome and lysosome. Reduced iron can then be extruded from the late endosome and lysosome to the cytoplasm by divalent metal-specific transporters. It is therefore most probably involved in endosomal and lysosomal cellular iron homeostasis.</text>
</comment>